<organism evidence="2 3">
    <name type="scientific">Aliiroseovarius zhejiangensis</name>
    <dbReference type="NCBI Taxonomy" id="1632025"/>
    <lineage>
        <taxon>Bacteria</taxon>
        <taxon>Pseudomonadati</taxon>
        <taxon>Pseudomonadota</taxon>
        <taxon>Alphaproteobacteria</taxon>
        <taxon>Rhodobacterales</taxon>
        <taxon>Paracoccaceae</taxon>
        <taxon>Aliiroseovarius</taxon>
    </lineage>
</organism>
<feature type="chain" id="PRO_5045203337" description="Lipid/polyisoprenoid-binding YceI-like domain-containing protein" evidence="1">
    <location>
        <begin position="25"/>
        <end position="171"/>
    </location>
</feature>
<evidence type="ECO:0000256" key="1">
    <source>
        <dbReference type="SAM" id="SignalP"/>
    </source>
</evidence>
<name>A0ABQ3IMK6_9RHOB</name>
<feature type="signal peptide" evidence="1">
    <location>
        <begin position="1"/>
        <end position="24"/>
    </location>
</feature>
<dbReference type="RefSeq" id="WP_191284906.1">
    <property type="nucleotide sequence ID" value="NZ_BNCH01000001.1"/>
</dbReference>
<accession>A0ABQ3IMK6</accession>
<keyword evidence="1" id="KW-0732">Signal</keyword>
<dbReference type="EMBL" id="BNCH01000001">
    <property type="protein sequence ID" value="GHE88062.1"/>
    <property type="molecule type" value="Genomic_DNA"/>
</dbReference>
<proteinExistence type="predicted"/>
<gene>
    <name evidence="2" type="ORF">GCM10016455_05160</name>
</gene>
<keyword evidence="3" id="KW-1185">Reference proteome</keyword>
<evidence type="ECO:0008006" key="4">
    <source>
        <dbReference type="Google" id="ProtNLM"/>
    </source>
</evidence>
<evidence type="ECO:0000313" key="3">
    <source>
        <dbReference type="Proteomes" id="UP000609802"/>
    </source>
</evidence>
<protein>
    <recommendedName>
        <fullName evidence="4">Lipid/polyisoprenoid-binding YceI-like domain-containing protein</fullName>
    </recommendedName>
</protein>
<sequence length="171" mass="18560">MVHIRPLFIGTALAAGLFATFGQAQSSGEITVMIAGAERTIPVWAEQSDWSGSEDWPSINIHVRDFTDNGEEPIVVSLGFEASRWEPSVPELDMSLYENKERVAVLYGREEQERGGLSVTLDDHSIDGTQLSISGSFEGKLGPSDNFGNDIDLSQGVPVTGTFSVTLEQLE</sequence>
<reference evidence="3" key="1">
    <citation type="journal article" date="2019" name="Int. J. Syst. Evol. Microbiol.">
        <title>The Global Catalogue of Microorganisms (GCM) 10K type strain sequencing project: providing services to taxonomists for standard genome sequencing and annotation.</title>
        <authorList>
            <consortium name="The Broad Institute Genomics Platform"/>
            <consortium name="The Broad Institute Genome Sequencing Center for Infectious Disease"/>
            <person name="Wu L."/>
            <person name="Ma J."/>
        </authorList>
    </citation>
    <scope>NUCLEOTIDE SEQUENCE [LARGE SCALE GENOMIC DNA]</scope>
    <source>
        <strain evidence="3">KCTC 42443</strain>
    </source>
</reference>
<comment type="caution">
    <text evidence="2">The sequence shown here is derived from an EMBL/GenBank/DDBJ whole genome shotgun (WGS) entry which is preliminary data.</text>
</comment>
<evidence type="ECO:0000313" key="2">
    <source>
        <dbReference type="EMBL" id="GHE88062.1"/>
    </source>
</evidence>
<dbReference type="Proteomes" id="UP000609802">
    <property type="component" value="Unassembled WGS sequence"/>
</dbReference>